<dbReference type="PROSITE" id="PS50983">
    <property type="entry name" value="FE_B12_PBP"/>
    <property type="match status" value="1"/>
</dbReference>
<dbReference type="OrthoDB" id="9793175at2"/>
<dbReference type="Pfam" id="PF01497">
    <property type="entry name" value="Peripla_BP_2"/>
    <property type="match status" value="1"/>
</dbReference>
<dbReference type="EMBL" id="PDCJ01000002">
    <property type="protein sequence ID" value="PEG30095.1"/>
    <property type="molecule type" value="Genomic_DNA"/>
</dbReference>
<evidence type="ECO:0000256" key="4">
    <source>
        <dbReference type="ARBA" id="ARBA00022729"/>
    </source>
</evidence>
<keyword evidence="4" id="KW-0732">Signal</keyword>
<dbReference type="GO" id="GO:1901678">
    <property type="term" value="P:iron coordination entity transport"/>
    <property type="evidence" value="ECO:0007669"/>
    <property type="project" value="UniProtKB-ARBA"/>
</dbReference>
<keyword evidence="3" id="KW-0813">Transport</keyword>
<dbReference type="STRING" id="137838.GCA_001458595_01394"/>
<dbReference type="PROSITE" id="PS51257">
    <property type="entry name" value="PROKAR_LIPOPROTEIN"/>
    <property type="match status" value="1"/>
</dbReference>
<evidence type="ECO:0000256" key="1">
    <source>
        <dbReference type="ARBA" id="ARBA00004196"/>
    </source>
</evidence>
<accession>A0A2A7MEH3</accession>
<dbReference type="CDD" id="cd01138">
    <property type="entry name" value="FeuA"/>
    <property type="match status" value="1"/>
</dbReference>
<feature type="domain" description="Fe/B12 periplasmic-binding" evidence="5">
    <location>
        <begin position="55"/>
        <end position="313"/>
    </location>
</feature>
<dbReference type="Gene3D" id="3.40.50.1980">
    <property type="entry name" value="Nitrogenase molybdenum iron protein domain"/>
    <property type="match status" value="2"/>
</dbReference>
<dbReference type="PANTHER" id="PTHR30532">
    <property type="entry name" value="IRON III DICITRATE-BINDING PERIPLASMIC PROTEIN"/>
    <property type="match status" value="1"/>
</dbReference>
<keyword evidence="7" id="KW-1185">Reference proteome</keyword>
<dbReference type="SUPFAM" id="SSF53807">
    <property type="entry name" value="Helical backbone' metal receptor"/>
    <property type="match status" value="1"/>
</dbReference>
<gene>
    <name evidence="6" type="ORF">CQ394_15780</name>
</gene>
<dbReference type="RefSeq" id="WP_058294260.1">
    <property type="nucleotide sequence ID" value="NZ_LN890327.1"/>
</dbReference>
<comment type="subcellular location">
    <subcellularLocation>
        <location evidence="1">Cell envelope</location>
    </subcellularLocation>
</comment>
<proteinExistence type="inferred from homology"/>
<dbReference type="PANTHER" id="PTHR30532:SF21">
    <property type="entry name" value="SIDEROPHORE-BINDING LIPOPROTEIN YFIY-RELATED"/>
    <property type="match status" value="1"/>
</dbReference>
<dbReference type="Proteomes" id="UP000220840">
    <property type="component" value="Unassembled WGS sequence"/>
</dbReference>
<evidence type="ECO:0000259" key="5">
    <source>
        <dbReference type="PROSITE" id="PS50983"/>
    </source>
</evidence>
<protein>
    <submittedName>
        <fullName evidence="6">Ferrichrome ABC transporter substrate-binding protein</fullName>
    </submittedName>
</protein>
<comment type="similarity">
    <text evidence="2">Belongs to the bacterial solute-binding protein 8 family.</text>
</comment>
<dbReference type="AlphaFoldDB" id="A0A2A7MEH3"/>
<evidence type="ECO:0000256" key="2">
    <source>
        <dbReference type="ARBA" id="ARBA00008814"/>
    </source>
</evidence>
<comment type="caution">
    <text evidence="6">The sequence shown here is derived from an EMBL/GenBank/DDBJ whole genome shotgun (WGS) entry which is preliminary data.</text>
</comment>
<dbReference type="InterPro" id="IPR051313">
    <property type="entry name" value="Bact_iron-sidero_bind"/>
</dbReference>
<evidence type="ECO:0000313" key="7">
    <source>
        <dbReference type="Proteomes" id="UP000220840"/>
    </source>
</evidence>
<name>A0A2A7MEH3_9CLOT</name>
<reference evidence="6 7" key="1">
    <citation type="submission" date="2017-10" db="EMBL/GenBank/DDBJ databases">
        <title>Effective Description of Clostridium neonatale sp. nov. linked to necrotizing enterocolitis in neonates and a clarification of species assignable to the genus Clostridium (Prazmowski 1880) emend. Lawson and Rainey 2016.</title>
        <authorList>
            <person name="Bernard K."/>
            <person name="Burdz T."/>
            <person name="Wiebe D."/>
            <person name="Balcewich B."/>
            <person name="Alfa M."/>
            <person name="Bernier A.-M."/>
        </authorList>
    </citation>
    <scope>NUCLEOTIDE SEQUENCE [LARGE SCALE GENOMIC DNA]</scope>
    <source>
        <strain evidence="6 7">LCDC99A005</strain>
    </source>
</reference>
<evidence type="ECO:0000256" key="3">
    <source>
        <dbReference type="ARBA" id="ARBA00022448"/>
    </source>
</evidence>
<dbReference type="GO" id="GO:0030288">
    <property type="term" value="C:outer membrane-bounded periplasmic space"/>
    <property type="evidence" value="ECO:0007669"/>
    <property type="project" value="TreeGrafter"/>
</dbReference>
<organism evidence="6 7">
    <name type="scientific">Clostridium neonatale</name>
    <dbReference type="NCBI Taxonomy" id="137838"/>
    <lineage>
        <taxon>Bacteria</taxon>
        <taxon>Bacillati</taxon>
        <taxon>Bacillota</taxon>
        <taxon>Clostridia</taxon>
        <taxon>Eubacteriales</taxon>
        <taxon>Clostridiaceae</taxon>
        <taxon>Clostridium</taxon>
    </lineage>
</organism>
<sequence>MKKIKKIVAGILTVAMIGIITGCSSNDGEANNSGNKTMVVESLKGNVEIPANPERIVDISGSSEELLILGYTPVGTANIDSYNTTEVASYVKDQLGSAKVVGHSMMETMDMEAILACNPDLIIMSERQSQIYDQLKEIAPTVMIKDYGNDWRDRLTDIAKMFNKEDEATEWLSNYDETAKKLGEEVAANNGEESYLPVLSSSGQFMVFSDAGIGTIINEDMGLARPENLPVQDGITLPMLSIEGLAEIDADHIVLIATDADKAELEENSVWQNIRAVKEGNITILNASPYFSQSYNPIGRLLLLESLKNELMK</sequence>
<dbReference type="InterPro" id="IPR002491">
    <property type="entry name" value="ABC_transptr_periplasmic_BD"/>
</dbReference>
<evidence type="ECO:0000313" key="6">
    <source>
        <dbReference type="EMBL" id="PEG30095.1"/>
    </source>
</evidence>